<dbReference type="InterPro" id="IPR007541">
    <property type="entry name" value="Uncharacterised_BSP"/>
</dbReference>
<organism evidence="2 3">
    <name type="scientific">Thielaviopsis punctulata</name>
    <dbReference type="NCBI Taxonomy" id="72032"/>
    <lineage>
        <taxon>Eukaryota</taxon>
        <taxon>Fungi</taxon>
        <taxon>Dikarya</taxon>
        <taxon>Ascomycota</taxon>
        <taxon>Pezizomycotina</taxon>
        <taxon>Sordariomycetes</taxon>
        <taxon>Hypocreomycetidae</taxon>
        <taxon>Microascales</taxon>
        <taxon>Ceratocystidaceae</taxon>
        <taxon>Thielaviopsis</taxon>
    </lineage>
</organism>
<dbReference type="Proteomes" id="UP000033483">
    <property type="component" value="Unassembled WGS sequence"/>
</dbReference>
<reference evidence="2 3" key="1">
    <citation type="submission" date="2015-03" db="EMBL/GenBank/DDBJ databases">
        <authorList>
            <person name="Radwan O."/>
            <person name="Al-Naeli F.A."/>
            <person name="Rendon G.A."/>
            <person name="Fields C."/>
        </authorList>
    </citation>
    <scope>NUCLEOTIDE SEQUENCE [LARGE SCALE GENOMIC DNA]</scope>
    <source>
        <strain evidence="2">CR-DP1</strain>
    </source>
</reference>
<proteinExistence type="predicted"/>
<evidence type="ECO:0000313" key="2">
    <source>
        <dbReference type="EMBL" id="KKA28736.1"/>
    </source>
</evidence>
<keyword evidence="3" id="KW-1185">Reference proteome</keyword>
<feature type="compositionally biased region" description="Low complexity" evidence="1">
    <location>
        <begin position="18"/>
        <end position="36"/>
    </location>
</feature>
<dbReference type="PANTHER" id="PTHR33321">
    <property type="match status" value="1"/>
</dbReference>
<accession>A0A0F4ZF42</accession>
<evidence type="ECO:0000313" key="3">
    <source>
        <dbReference type="Proteomes" id="UP000033483"/>
    </source>
</evidence>
<dbReference type="PANTHER" id="PTHR33321:SF12">
    <property type="entry name" value="PLANT BASIC SECRETORY PROTEIN (BSP) FAMILY PROTEIN"/>
    <property type="match status" value="1"/>
</dbReference>
<dbReference type="Pfam" id="PF04450">
    <property type="entry name" value="BSP"/>
    <property type="match status" value="1"/>
</dbReference>
<evidence type="ECO:0000256" key="1">
    <source>
        <dbReference type="SAM" id="MobiDB-lite"/>
    </source>
</evidence>
<feature type="region of interest" description="Disordered" evidence="1">
    <location>
        <begin position="1"/>
        <end position="36"/>
    </location>
</feature>
<dbReference type="OrthoDB" id="891726at2759"/>
<dbReference type="AlphaFoldDB" id="A0A0F4ZF42"/>
<gene>
    <name evidence="2" type="ORF">TD95_005181</name>
</gene>
<sequence length="246" mass="26993">MTAETTIAPTPCPAQVQPAPATESPPSSASPSFPTPKLRIEIDDLNDSGTAVFLSHISLPADFNTAVATVLRHLYLSPTCRAYHTPSIGAVTLHLRAFDGVAYTTGPAAHKEIHLSTSYITARAPHVDIAHEIRGVLTHELVHVFQHNGKGKCPGGFIEGVADWVRLKAGLQPPHWTKHGDCDWDAGYERTGYFLEFLEGKFGPEIVRKMNERLTAEWDGEELFFMALCGKTVGELWDEYKQSLSS</sequence>
<dbReference type="EMBL" id="LAEV01001172">
    <property type="protein sequence ID" value="KKA28736.1"/>
    <property type="molecule type" value="Genomic_DNA"/>
</dbReference>
<protein>
    <submittedName>
        <fullName evidence="2">Uncharacterized protein</fullName>
    </submittedName>
</protein>
<comment type="caution">
    <text evidence="2">The sequence shown here is derived from an EMBL/GenBank/DDBJ whole genome shotgun (WGS) entry which is preliminary data.</text>
</comment>
<name>A0A0F4ZF42_9PEZI</name>